<dbReference type="EC" id="2.7.1.148" evidence="2 9"/>
<evidence type="ECO:0000313" key="12">
    <source>
        <dbReference type="EMBL" id="HIZ79688.1"/>
    </source>
</evidence>
<name>A0A9D2K6P1_9FIRM</name>
<evidence type="ECO:0000256" key="5">
    <source>
        <dbReference type="ARBA" id="ARBA00022741"/>
    </source>
</evidence>
<dbReference type="GO" id="GO:0016114">
    <property type="term" value="P:terpenoid biosynthetic process"/>
    <property type="evidence" value="ECO:0007669"/>
    <property type="project" value="UniProtKB-UniRule"/>
</dbReference>
<dbReference type="GO" id="GO:0005524">
    <property type="term" value="F:ATP binding"/>
    <property type="evidence" value="ECO:0007669"/>
    <property type="project" value="UniProtKB-UniRule"/>
</dbReference>
<keyword evidence="7 9" id="KW-0067">ATP-binding</keyword>
<dbReference type="NCBIfam" id="TIGR00154">
    <property type="entry name" value="ispE"/>
    <property type="match status" value="1"/>
</dbReference>
<dbReference type="SUPFAM" id="SSF54211">
    <property type="entry name" value="Ribosomal protein S5 domain 2-like"/>
    <property type="match status" value="1"/>
</dbReference>
<dbReference type="HAMAP" id="MF_00061">
    <property type="entry name" value="IspE"/>
    <property type="match status" value="1"/>
</dbReference>
<dbReference type="AlphaFoldDB" id="A0A9D2K6P1"/>
<keyword evidence="6 9" id="KW-0418">Kinase</keyword>
<dbReference type="Proteomes" id="UP000824101">
    <property type="component" value="Unassembled WGS sequence"/>
</dbReference>
<dbReference type="Pfam" id="PF08544">
    <property type="entry name" value="GHMP_kinases_C"/>
    <property type="match status" value="1"/>
</dbReference>
<evidence type="ECO:0000256" key="4">
    <source>
        <dbReference type="ARBA" id="ARBA00022679"/>
    </source>
</evidence>
<dbReference type="InterPro" id="IPR020568">
    <property type="entry name" value="Ribosomal_Su5_D2-typ_SF"/>
</dbReference>
<feature type="domain" description="GHMP kinase C-terminal" evidence="11">
    <location>
        <begin position="203"/>
        <end position="271"/>
    </location>
</feature>
<keyword evidence="9" id="KW-0414">Isoprene biosynthesis</keyword>
<comment type="similarity">
    <text evidence="1 9">Belongs to the GHMP kinase family. IspE subfamily.</text>
</comment>
<dbReference type="EMBL" id="DXBC01000121">
    <property type="protein sequence ID" value="HIZ79688.1"/>
    <property type="molecule type" value="Genomic_DNA"/>
</dbReference>
<evidence type="ECO:0000256" key="1">
    <source>
        <dbReference type="ARBA" id="ARBA00009684"/>
    </source>
</evidence>
<dbReference type="PANTHER" id="PTHR43527">
    <property type="entry name" value="4-DIPHOSPHOCYTIDYL-2-C-METHYL-D-ERYTHRITOL KINASE, CHLOROPLASTIC"/>
    <property type="match status" value="1"/>
</dbReference>
<evidence type="ECO:0000256" key="9">
    <source>
        <dbReference type="HAMAP-Rule" id="MF_00061"/>
    </source>
</evidence>
<organism evidence="12 13">
    <name type="scientific">Candidatus Lachnoclostridium stercorigallinarum</name>
    <dbReference type="NCBI Taxonomy" id="2838634"/>
    <lineage>
        <taxon>Bacteria</taxon>
        <taxon>Bacillati</taxon>
        <taxon>Bacillota</taxon>
        <taxon>Clostridia</taxon>
        <taxon>Lachnospirales</taxon>
        <taxon>Lachnospiraceae</taxon>
    </lineage>
</organism>
<keyword evidence="5 9" id="KW-0547">Nucleotide-binding</keyword>
<feature type="domain" description="GHMP kinase N-terminal" evidence="10">
    <location>
        <begin position="68"/>
        <end position="146"/>
    </location>
</feature>
<comment type="function">
    <text evidence="9">Catalyzes the phosphorylation of the position 2 hydroxy group of 4-diphosphocytidyl-2C-methyl-D-erythritol.</text>
</comment>
<comment type="pathway">
    <text evidence="9">Isoprenoid biosynthesis; isopentenyl diphosphate biosynthesis via DXP pathway; isopentenyl diphosphate from 1-deoxy-D-xylulose 5-phosphate: step 3/6.</text>
</comment>
<evidence type="ECO:0000259" key="10">
    <source>
        <dbReference type="Pfam" id="PF00288"/>
    </source>
</evidence>
<dbReference type="Pfam" id="PF00288">
    <property type="entry name" value="GHMP_kinases_N"/>
    <property type="match status" value="1"/>
</dbReference>
<evidence type="ECO:0000256" key="6">
    <source>
        <dbReference type="ARBA" id="ARBA00022777"/>
    </source>
</evidence>
<evidence type="ECO:0000259" key="11">
    <source>
        <dbReference type="Pfam" id="PF08544"/>
    </source>
</evidence>
<evidence type="ECO:0000256" key="2">
    <source>
        <dbReference type="ARBA" id="ARBA00012052"/>
    </source>
</evidence>
<dbReference type="GO" id="GO:0050515">
    <property type="term" value="F:4-(cytidine 5'-diphospho)-2-C-methyl-D-erythritol kinase activity"/>
    <property type="evidence" value="ECO:0007669"/>
    <property type="project" value="UniProtKB-UniRule"/>
</dbReference>
<dbReference type="InterPro" id="IPR013750">
    <property type="entry name" value="GHMP_kinase_C_dom"/>
</dbReference>
<reference evidence="12" key="1">
    <citation type="journal article" date="2021" name="PeerJ">
        <title>Extensive microbial diversity within the chicken gut microbiome revealed by metagenomics and culture.</title>
        <authorList>
            <person name="Gilroy R."/>
            <person name="Ravi A."/>
            <person name="Getino M."/>
            <person name="Pursley I."/>
            <person name="Horton D.L."/>
            <person name="Alikhan N.F."/>
            <person name="Baker D."/>
            <person name="Gharbi K."/>
            <person name="Hall N."/>
            <person name="Watson M."/>
            <person name="Adriaenssens E.M."/>
            <person name="Foster-Nyarko E."/>
            <person name="Jarju S."/>
            <person name="Secka A."/>
            <person name="Antonio M."/>
            <person name="Oren A."/>
            <person name="Chaudhuri R.R."/>
            <person name="La Ragione R."/>
            <person name="Hildebrand F."/>
            <person name="Pallen M.J."/>
        </authorList>
    </citation>
    <scope>NUCLEOTIDE SEQUENCE</scope>
    <source>
        <strain evidence="12">ChiBcec1-1093</strain>
    </source>
</reference>
<dbReference type="PIRSF" id="PIRSF010376">
    <property type="entry name" value="IspE"/>
    <property type="match status" value="1"/>
</dbReference>
<gene>
    <name evidence="9" type="primary">ispE</name>
    <name evidence="12" type="ORF">IAA17_07870</name>
</gene>
<feature type="binding site" evidence="9">
    <location>
        <begin position="96"/>
        <end position="106"/>
    </location>
    <ligand>
        <name>ATP</name>
        <dbReference type="ChEBI" id="CHEBI:30616"/>
    </ligand>
</feature>
<dbReference type="PANTHER" id="PTHR43527:SF2">
    <property type="entry name" value="4-DIPHOSPHOCYTIDYL-2-C-METHYL-D-ERYTHRITOL KINASE, CHLOROPLASTIC"/>
    <property type="match status" value="1"/>
</dbReference>
<reference evidence="12" key="2">
    <citation type="submission" date="2021-04" db="EMBL/GenBank/DDBJ databases">
        <authorList>
            <person name="Gilroy R."/>
        </authorList>
    </citation>
    <scope>NUCLEOTIDE SEQUENCE</scope>
    <source>
        <strain evidence="12">ChiBcec1-1093</strain>
    </source>
</reference>
<dbReference type="InterPro" id="IPR036554">
    <property type="entry name" value="GHMP_kinase_C_sf"/>
</dbReference>
<dbReference type="InterPro" id="IPR014721">
    <property type="entry name" value="Ribsml_uS5_D2-typ_fold_subgr"/>
</dbReference>
<accession>A0A9D2K6P1</accession>
<dbReference type="InterPro" id="IPR004424">
    <property type="entry name" value="IspE"/>
</dbReference>
<evidence type="ECO:0000256" key="7">
    <source>
        <dbReference type="ARBA" id="ARBA00022840"/>
    </source>
</evidence>
<feature type="active site" evidence="9">
    <location>
        <position position="138"/>
    </location>
</feature>
<evidence type="ECO:0000313" key="13">
    <source>
        <dbReference type="Proteomes" id="UP000824101"/>
    </source>
</evidence>
<keyword evidence="4 9" id="KW-0808">Transferase</keyword>
<dbReference type="SUPFAM" id="SSF55060">
    <property type="entry name" value="GHMP Kinase, C-terminal domain"/>
    <property type="match status" value="1"/>
</dbReference>
<dbReference type="InterPro" id="IPR006204">
    <property type="entry name" value="GHMP_kinase_N_dom"/>
</dbReference>
<proteinExistence type="inferred from homology"/>
<dbReference type="GO" id="GO:0019288">
    <property type="term" value="P:isopentenyl diphosphate biosynthetic process, methylerythritol 4-phosphate pathway"/>
    <property type="evidence" value="ECO:0007669"/>
    <property type="project" value="UniProtKB-UniRule"/>
</dbReference>
<comment type="catalytic activity">
    <reaction evidence="9">
        <text>4-CDP-2-C-methyl-D-erythritol + ATP = 4-CDP-2-C-methyl-D-erythritol 2-phosphate + ADP + H(+)</text>
        <dbReference type="Rhea" id="RHEA:18437"/>
        <dbReference type="ChEBI" id="CHEBI:15378"/>
        <dbReference type="ChEBI" id="CHEBI:30616"/>
        <dbReference type="ChEBI" id="CHEBI:57823"/>
        <dbReference type="ChEBI" id="CHEBI:57919"/>
        <dbReference type="ChEBI" id="CHEBI:456216"/>
        <dbReference type="EC" id="2.7.1.148"/>
    </reaction>
</comment>
<sequence length="301" mass="33442">MIKRMKLKAYGKINLGLDVLRKREDGYHEVKMVMQTVGLYDIIDLRATEQKGIRVETNLYYLPSDRNNLVWKAAEMLMSEFDLPGGLDISLKKMIPVAAGMAGGSSDAAAVLYGVNRMFHLGLSLEELKVRGVKIGADVPYCLMRGTALSEGIGEILTPLPPVPQCWVLLAKPKISVSTKWVYSSLHANELRPEDHPDIDGLVDAIRRGDLRGMAGKFGNVLELVTEKRYPIIEEIKDEMKRHGALNAMMSGSGPTVFGLFEDARAAKKAYWTLKKGRLSGGIRQVYLTNFFNNREVSNGL</sequence>
<evidence type="ECO:0000256" key="8">
    <source>
        <dbReference type="ARBA" id="ARBA00032554"/>
    </source>
</evidence>
<protein>
    <recommendedName>
        <fullName evidence="3 9">4-diphosphocytidyl-2-C-methyl-D-erythritol kinase</fullName>
        <shortName evidence="9">CMK</shortName>
        <ecNumber evidence="2 9">2.7.1.148</ecNumber>
    </recommendedName>
    <alternativeName>
        <fullName evidence="8 9">4-(cytidine-5'-diphospho)-2-C-methyl-D-erythritol kinase</fullName>
    </alternativeName>
</protein>
<dbReference type="Gene3D" id="3.30.70.890">
    <property type="entry name" value="GHMP kinase, C-terminal domain"/>
    <property type="match status" value="1"/>
</dbReference>
<evidence type="ECO:0000256" key="3">
    <source>
        <dbReference type="ARBA" id="ARBA00017473"/>
    </source>
</evidence>
<feature type="active site" evidence="9">
    <location>
        <position position="12"/>
    </location>
</feature>
<comment type="caution">
    <text evidence="12">The sequence shown here is derived from an EMBL/GenBank/DDBJ whole genome shotgun (WGS) entry which is preliminary data.</text>
</comment>
<dbReference type="Gene3D" id="3.30.230.10">
    <property type="match status" value="1"/>
</dbReference>